<dbReference type="GO" id="GO:0004519">
    <property type="term" value="F:endonuclease activity"/>
    <property type="evidence" value="ECO:0007669"/>
    <property type="project" value="UniProtKB-KW"/>
</dbReference>
<dbReference type="InterPro" id="IPR003615">
    <property type="entry name" value="HNH_nuc"/>
</dbReference>
<keyword evidence="2" id="KW-0378">Hydrolase</keyword>
<dbReference type="AlphaFoldDB" id="A0A8J7LHE6"/>
<proteinExistence type="predicted"/>
<dbReference type="Gene3D" id="1.10.30.50">
    <property type="match status" value="1"/>
</dbReference>
<comment type="caution">
    <text evidence="2">The sequence shown here is derived from an EMBL/GenBank/DDBJ whole genome shotgun (WGS) entry which is preliminary data.</text>
</comment>
<sequence>LTAYWENRQNIKFKSLIPSYQKLAQKQGFICPVCGESLFNDEPIQKHHKIPFCDGGNESYANLELVHYYCHQQIHSHAQNHLSEIENELSPW</sequence>
<keyword evidence="3" id="KW-1185">Reference proteome</keyword>
<dbReference type="GO" id="GO:0008270">
    <property type="term" value="F:zinc ion binding"/>
    <property type="evidence" value="ECO:0007669"/>
    <property type="project" value="InterPro"/>
</dbReference>
<evidence type="ECO:0000259" key="1">
    <source>
        <dbReference type="SMART" id="SM00507"/>
    </source>
</evidence>
<dbReference type="CDD" id="cd00085">
    <property type="entry name" value="HNHc"/>
    <property type="match status" value="1"/>
</dbReference>
<name>A0A8J7LHE6_9NOST</name>
<dbReference type="GO" id="GO:0003676">
    <property type="term" value="F:nucleic acid binding"/>
    <property type="evidence" value="ECO:0007669"/>
    <property type="project" value="InterPro"/>
</dbReference>
<feature type="non-terminal residue" evidence="2">
    <location>
        <position position="1"/>
    </location>
</feature>
<dbReference type="Pfam" id="PF01844">
    <property type="entry name" value="HNH"/>
    <property type="match status" value="1"/>
</dbReference>
<evidence type="ECO:0000313" key="3">
    <source>
        <dbReference type="Proteomes" id="UP000662314"/>
    </source>
</evidence>
<keyword evidence="2" id="KW-0540">Nuclease</keyword>
<protein>
    <submittedName>
        <fullName evidence="2">HNH endonuclease</fullName>
    </submittedName>
</protein>
<gene>
    <name evidence="2" type="ORF">I8752_12935</name>
</gene>
<accession>A0A8J7LHE6</accession>
<dbReference type="EMBL" id="JAECZA010000048">
    <property type="protein sequence ID" value="MBH8573909.1"/>
    <property type="molecule type" value="Genomic_DNA"/>
</dbReference>
<evidence type="ECO:0000313" key="2">
    <source>
        <dbReference type="EMBL" id="MBH8573909.1"/>
    </source>
</evidence>
<feature type="domain" description="HNH nuclease" evidence="1">
    <location>
        <begin position="18"/>
        <end position="72"/>
    </location>
</feature>
<organism evidence="2 3">
    <name type="scientific">Dendronalium phyllosphericum CENA369</name>
    <dbReference type="NCBI Taxonomy" id="1725256"/>
    <lineage>
        <taxon>Bacteria</taxon>
        <taxon>Bacillati</taxon>
        <taxon>Cyanobacteriota</taxon>
        <taxon>Cyanophyceae</taxon>
        <taxon>Nostocales</taxon>
        <taxon>Nostocaceae</taxon>
        <taxon>Dendronalium</taxon>
        <taxon>Dendronalium phyllosphericum</taxon>
    </lineage>
</organism>
<keyword evidence="2" id="KW-0255">Endonuclease</keyword>
<reference evidence="2 3" key="1">
    <citation type="journal article" date="2021" name="Int. J. Syst. Evol. Microbiol.">
        <title>Amazonocrinis nigriterrae gen. nov., sp. nov., Atlanticothrix silvestris gen. nov., sp. nov. and Dendronalium phyllosphericum gen. nov., sp. nov., nostocacean cyanobacteria from Brazilian environments.</title>
        <authorList>
            <person name="Alvarenga D.O."/>
            <person name="Andreote A.P.D."/>
            <person name="Branco L.H.Z."/>
            <person name="Delbaje E."/>
            <person name="Cruz R.B."/>
            <person name="Varani A.M."/>
            <person name="Fiore M.F."/>
        </authorList>
    </citation>
    <scope>NUCLEOTIDE SEQUENCE [LARGE SCALE GENOMIC DNA]</scope>
    <source>
        <strain evidence="2 3">CENA369</strain>
    </source>
</reference>
<dbReference type="RefSeq" id="WP_214432729.1">
    <property type="nucleotide sequence ID" value="NZ_CAWPUQ010000282.1"/>
</dbReference>
<dbReference type="InterPro" id="IPR002711">
    <property type="entry name" value="HNH"/>
</dbReference>
<dbReference type="Proteomes" id="UP000662314">
    <property type="component" value="Unassembled WGS sequence"/>
</dbReference>
<dbReference type="SMART" id="SM00507">
    <property type="entry name" value="HNHc"/>
    <property type="match status" value="1"/>
</dbReference>